<evidence type="ECO:0000256" key="5">
    <source>
        <dbReference type="ARBA" id="ARBA00012060"/>
    </source>
</evidence>
<feature type="transmembrane region" description="Helical" evidence="11">
    <location>
        <begin position="120"/>
        <end position="140"/>
    </location>
</feature>
<dbReference type="CDD" id="cd00466">
    <property type="entry name" value="DHQase_II"/>
    <property type="match status" value="1"/>
</dbReference>
<gene>
    <name evidence="7 12" type="primary">aroQ</name>
    <name evidence="12" type="ORF">HOP40_26675</name>
</gene>
<dbReference type="AlphaFoldDB" id="A0A6M6JP37"/>
<proteinExistence type="inferred from homology"/>
<dbReference type="Proteomes" id="UP000505377">
    <property type="component" value="Chromosome"/>
</dbReference>
<feature type="active site" description="Proton donor" evidence="7 8">
    <location>
        <position position="105"/>
    </location>
</feature>
<feature type="binding site" evidence="7 9">
    <location>
        <begin position="106"/>
        <end position="107"/>
    </location>
    <ligand>
        <name>substrate</name>
    </ligand>
</feature>
<feature type="site" description="Transition state stabilizer" evidence="7 10">
    <location>
        <position position="18"/>
    </location>
</feature>
<dbReference type="GO" id="GO:0009073">
    <property type="term" value="P:aromatic amino acid family biosynthetic process"/>
    <property type="evidence" value="ECO:0007669"/>
    <property type="project" value="UniProtKB-KW"/>
</dbReference>
<keyword evidence="7" id="KW-0028">Amino-acid biosynthesis</keyword>
<dbReference type="SUPFAM" id="SSF52304">
    <property type="entry name" value="Type II 3-dehydroquinate dehydratase"/>
    <property type="match status" value="1"/>
</dbReference>
<comment type="pathway">
    <text evidence="2 7">Metabolic intermediate biosynthesis; chorismate biosynthesis; chorismate from D-erythrose 4-phosphate and phosphoenolpyruvate: step 3/7.</text>
</comment>
<comment type="catalytic activity">
    <reaction evidence="1 7">
        <text>3-dehydroquinate = 3-dehydroshikimate + H2O</text>
        <dbReference type="Rhea" id="RHEA:21096"/>
        <dbReference type="ChEBI" id="CHEBI:15377"/>
        <dbReference type="ChEBI" id="CHEBI:16630"/>
        <dbReference type="ChEBI" id="CHEBI:32364"/>
        <dbReference type="EC" id="4.2.1.10"/>
    </reaction>
</comment>
<comment type="similarity">
    <text evidence="3 7">Belongs to the type-II 3-dehydroquinase family.</text>
</comment>
<evidence type="ECO:0000256" key="9">
    <source>
        <dbReference type="PIRSR" id="PIRSR001399-2"/>
    </source>
</evidence>
<dbReference type="Gene3D" id="3.40.50.9100">
    <property type="entry name" value="Dehydroquinase, class II"/>
    <property type="match status" value="1"/>
</dbReference>
<keyword evidence="11" id="KW-0812">Transmembrane</keyword>
<keyword evidence="11" id="KW-1133">Transmembrane helix</keyword>
<evidence type="ECO:0000256" key="4">
    <source>
        <dbReference type="ARBA" id="ARBA00011193"/>
    </source>
</evidence>
<dbReference type="EMBL" id="CP053564">
    <property type="protein sequence ID" value="QJY48920.1"/>
    <property type="molecule type" value="Genomic_DNA"/>
</dbReference>
<dbReference type="NCBIfam" id="NF003806">
    <property type="entry name" value="PRK05395.1-3"/>
    <property type="match status" value="1"/>
</dbReference>
<dbReference type="NCBIfam" id="NF003805">
    <property type="entry name" value="PRK05395.1-2"/>
    <property type="match status" value="1"/>
</dbReference>
<protein>
    <recommendedName>
        <fullName evidence="5 7">3-dehydroquinate dehydratase</fullName>
        <shortName evidence="7">3-dehydroquinase</shortName>
        <ecNumber evidence="5 7">4.2.1.10</ecNumber>
    </recommendedName>
    <alternativeName>
        <fullName evidence="7">Type II DHQase</fullName>
    </alternativeName>
</protein>
<comment type="function">
    <text evidence="7">Catalyzes a trans-dehydration via an enolate intermediate.</text>
</comment>
<reference evidence="12 13" key="1">
    <citation type="submission" date="2020-05" db="EMBL/GenBank/DDBJ databases">
        <authorList>
            <person name="Mo P."/>
        </authorList>
    </citation>
    <scope>NUCLEOTIDE SEQUENCE [LARGE SCALE GENOMIC DNA]</scope>
    <source>
        <strain evidence="12 13">Gen01</strain>
    </source>
</reference>
<dbReference type="KEGG" id="pbro:HOP40_26675"/>
<evidence type="ECO:0000256" key="8">
    <source>
        <dbReference type="PIRSR" id="PIRSR001399-1"/>
    </source>
</evidence>
<dbReference type="NCBIfam" id="TIGR01088">
    <property type="entry name" value="aroQ"/>
    <property type="match status" value="1"/>
</dbReference>
<evidence type="ECO:0000256" key="7">
    <source>
        <dbReference type="HAMAP-Rule" id="MF_00169"/>
    </source>
</evidence>
<keyword evidence="7" id="KW-0057">Aromatic amino acid biosynthesis</keyword>
<keyword evidence="11" id="KW-0472">Membrane</keyword>
<dbReference type="PANTHER" id="PTHR21272:SF3">
    <property type="entry name" value="CATABOLIC 3-DEHYDROQUINASE"/>
    <property type="match status" value="1"/>
</dbReference>
<evidence type="ECO:0000256" key="3">
    <source>
        <dbReference type="ARBA" id="ARBA00011037"/>
    </source>
</evidence>
<dbReference type="UniPathway" id="UPA00053">
    <property type="reaction ID" value="UER00086"/>
</dbReference>
<evidence type="ECO:0000313" key="13">
    <source>
        <dbReference type="Proteomes" id="UP000505377"/>
    </source>
</evidence>
<organism evidence="12 13">
    <name type="scientific">Pseudonocardia broussonetiae</name>
    <dbReference type="NCBI Taxonomy" id="2736640"/>
    <lineage>
        <taxon>Bacteria</taxon>
        <taxon>Bacillati</taxon>
        <taxon>Actinomycetota</taxon>
        <taxon>Actinomycetes</taxon>
        <taxon>Pseudonocardiales</taxon>
        <taxon>Pseudonocardiaceae</taxon>
        <taxon>Pseudonocardia</taxon>
    </lineage>
</organism>
<dbReference type="PIRSF" id="PIRSF001399">
    <property type="entry name" value="DHquinase_II"/>
    <property type="match status" value="1"/>
</dbReference>
<keyword evidence="6 7" id="KW-0456">Lyase</keyword>
<dbReference type="GO" id="GO:0009423">
    <property type="term" value="P:chorismate biosynthetic process"/>
    <property type="evidence" value="ECO:0007669"/>
    <property type="project" value="UniProtKB-UniRule"/>
</dbReference>
<dbReference type="GO" id="GO:0008652">
    <property type="term" value="P:amino acid biosynthetic process"/>
    <property type="evidence" value="ECO:0007669"/>
    <property type="project" value="UniProtKB-KW"/>
</dbReference>
<dbReference type="InterPro" id="IPR036441">
    <property type="entry name" value="DHquinase_II_sf"/>
</dbReference>
<comment type="subunit">
    <text evidence="4 7">Homododecamer.</text>
</comment>
<dbReference type="HAMAP" id="MF_00169">
    <property type="entry name" value="AroQ"/>
    <property type="match status" value="1"/>
</dbReference>
<sequence length="161" mass="17361">MTSVLVLNGPNLNLLGTRKPEVYGTTTLADVEEMCRKTAAELGLEVVFRQSNHEGQLIDWIHEWGGEVKAGRSIGAVYNPGAHTHTSIALHDAIEGAELPVVECHISNVHRREEFRHHSFISPVAAGIIVGFGVHGYVLALRGLHQLAPAARTEVGSSNSS</sequence>
<dbReference type="RefSeq" id="WP_172163505.1">
    <property type="nucleotide sequence ID" value="NZ_CP053564.1"/>
</dbReference>
<dbReference type="GO" id="GO:0003855">
    <property type="term" value="F:3-dehydroquinate dehydratase activity"/>
    <property type="evidence" value="ECO:0007669"/>
    <property type="project" value="UniProtKB-UniRule"/>
</dbReference>
<feature type="binding site" evidence="7 9">
    <location>
        <position position="92"/>
    </location>
    <ligand>
        <name>substrate</name>
    </ligand>
</feature>
<evidence type="ECO:0000256" key="11">
    <source>
        <dbReference type="SAM" id="Phobius"/>
    </source>
</evidence>
<dbReference type="InterPro" id="IPR001874">
    <property type="entry name" value="DHquinase_II"/>
</dbReference>
<evidence type="ECO:0000256" key="1">
    <source>
        <dbReference type="ARBA" id="ARBA00001864"/>
    </source>
</evidence>
<evidence type="ECO:0000256" key="10">
    <source>
        <dbReference type="PIRSR" id="PIRSR001399-3"/>
    </source>
</evidence>
<dbReference type="Pfam" id="PF01220">
    <property type="entry name" value="DHquinase_II"/>
    <property type="match status" value="1"/>
</dbReference>
<name>A0A6M6JP37_9PSEU</name>
<dbReference type="NCBIfam" id="NF003807">
    <property type="entry name" value="PRK05395.1-4"/>
    <property type="match status" value="1"/>
</dbReference>
<keyword evidence="13" id="KW-1185">Reference proteome</keyword>
<feature type="binding site" evidence="7 9">
    <location>
        <position position="85"/>
    </location>
    <ligand>
        <name>substrate</name>
    </ligand>
</feature>
<evidence type="ECO:0000313" key="12">
    <source>
        <dbReference type="EMBL" id="QJY48920.1"/>
    </source>
</evidence>
<dbReference type="PANTHER" id="PTHR21272">
    <property type="entry name" value="CATABOLIC 3-DEHYDROQUINASE"/>
    <property type="match status" value="1"/>
</dbReference>
<accession>A0A6M6JP37</accession>
<evidence type="ECO:0000256" key="2">
    <source>
        <dbReference type="ARBA" id="ARBA00004902"/>
    </source>
</evidence>
<feature type="binding site" evidence="7 9">
    <location>
        <position position="79"/>
    </location>
    <ligand>
        <name>substrate</name>
    </ligand>
</feature>
<feature type="binding site" evidence="7 9">
    <location>
        <position position="116"/>
    </location>
    <ligand>
        <name>substrate</name>
    </ligand>
</feature>
<feature type="active site" description="Proton acceptor" evidence="7 8">
    <location>
        <position position="23"/>
    </location>
</feature>
<evidence type="ECO:0000256" key="6">
    <source>
        <dbReference type="ARBA" id="ARBA00023239"/>
    </source>
</evidence>
<dbReference type="EC" id="4.2.1.10" evidence="5 7"/>
<dbReference type="GO" id="GO:0019631">
    <property type="term" value="P:quinate catabolic process"/>
    <property type="evidence" value="ECO:0007669"/>
    <property type="project" value="TreeGrafter"/>
</dbReference>